<comment type="caution">
    <text evidence="1">The sequence shown here is derived from an EMBL/GenBank/DDBJ whole genome shotgun (WGS) entry which is preliminary data.</text>
</comment>
<dbReference type="OrthoDB" id="6369905at2759"/>
<dbReference type="SUPFAM" id="SSF63411">
    <property type="entry name" value="LuxS/MPP-like metallohydrolase"/>
    <property type="match status" value="1"/>
</dbReference>
<reference evidence="2" key="1">
    <citation type="submission" date="2017-01" db="EMBL/GenBank/DDBJ databases">
        <authorList>
            <person name="Wang Y."/>
            <person name="White M."/>
            <person name="Kvist S."/>
            <person name="Moncalvo J.-M."/>
        </authorList>
    </citation>
    <scope>NUCLEOTIDE SEQUENCE [LARGE SCALE GENOMIC DNA]</scope>
    <source>
        <strain evidence="2">COL-18-3</strain>
    </source>
</reference>
<name>A0A1R1PE91_ZANCU</name>
<dbReference type="GO" id="GO:0046872">
    <property type="term" value="F:metal ion binding"/>
    <property type="evidence" value="ECO:0007669"/>
    <property type="project" value="InterPro"/>
</dbReference>
<accession>A0A1R1PE91</accession>
<keyword evidence="2" id="KW-1185">Reference proteome</keyword>
<dbReference type="Proteomes" id="UP000188320">
    <property type="component" value="Unassembled WGS sequence"/>
</dbReference>
<feature type="non-terminal residue" evidence="1">
    <location>
        <position position="106"/>
    </location>
</feature>
<dbReference type="AlphaFoldDB" id="A0A1R1PE91"/>
<sequence length="106" mass="11159">MVTRTLYNPWEFDAVKSTVQFESKLASSCATTLLTEKLHNVAFRSGLGNSLYAEFPAAITSSKQVKEYAASNLGTDTVSIVGTGIETAKLVELLSAGPLAKVSGAS</sequence>
<dbReference type="InterPro" id="IPR011249">
    <property type="entry name" value="Metalloenz_LuxS/M16"/>
</dbReference>
<dbReference type="Gene3D" id="3.30.830.10">
    <property type="entry name" value="Metalloenzyme, LuxS/M16 peptidase-like"/>
    <property type="match status" value="1"/>
</dbReference>
<protein>
    <submittedName>
        <fullName evidence="1">Mitochondrial-processing peptidase subunit alpha</fullName>
    </submittedName>
</protein>
<dbReference type="EMBL" id="LSSK01001601">
    <property type="protein sequence ID" value="OMH79294.1"/>
    <property type="molecule type" value="Genomic_DNA"/>
</dbReference>
<evidence type="ECO:0000313" key="1">
    <source>
        <dbReference type="EMBL" id="OMH79294.1"/>
    </source>
</evidence>
<proteinExistence type="predicted"/>
<gene>
    <name evidence="1" type="ORF">AX774_g7288</name>
</gene>
<evidence type="ECO:0000313" key="2">
    <source>
        <dbReference type="Proteomes" id="UP000188320"/>
    </source>
</evidence>
<organism evidence="1 2">
    <name type="scientific">Zancudomyces culisetae</name>
    <name type="common">Gut fungus</name>
    <name type="synonym">Smittium culisetae</name>
    <dbReference type="NCBI Taxonomy" id="1213189"/>
    <lineage>
        <taxon>Eukaryota</taxon>
        <taxon>Fungi</taxon>
        <taxon>Fungi incertae sedis</taxon>
        <taxon>Zoopagomycota</taxon>
        <taxon>Kickxellomycotina</taxon>
        <taxon>Harpellomycetes</taxon>
        <taxon>Harpellales</taxon>
        <taxon>Legeriomycetaceae</taxon>
        <taxon>Zancudomyces</taxon>
    </lineage>
</organism>